<gene>
    <name evidence="1" type="primary">raiA</name>
    <name evidence="1" type="ORF">FJR48_09280</name>
</gene>
<dbReference type="AlphaFoldDB" id="A0A5P8P2T0"/>
<sequence>MNVQVQSKDVTLHANTKAHIQNAIDSFTKYSLDITSVNVRVKAEKKGVSIEFDIHIAHAEPVVISQSDENLDTAIDLGIERTTKALRRLHDKIVAPSKGSIKDLETLDS</sequence>
<dbReference type="OrthoDB" id="9794975at2"/>
<evidence type="ECO:0000313" key="1">
    <source>
        <dbReference type="EMBL" id="QFR49907.1"/>
    </source>
</evidence>
<dbReference type="Gene3D" id="3.30.160.100">
    <property type="entry name" value="Ribosome hibernation promotion factor-like"/>
    <property type="match status" value="1"/>
</dbReference>
<accession>A0A5P8P2T0</accession>
<keyword evidence="2" id="KW-1185">Reference proteome</keyword>
<name>A0A5P8P2T0_9BACT</name>
<dbReference type="NCBIfam" id="TIGR00741">
    <property type="entry name" value="yfiA"/>
    <property type="match status" value="1"/>
</dbReference>
<dbReference type="RefSeq" id="WP_152307855.1">
    <property type="nucleotide sequence ID" value="NZ_CP043617.1"/>
</dbReference>
<dbReference type="Pfam" id="PF02482">
    <property type="entry name" value="Ribosomal_S30AE"/>
    <property type="match status" value="1"/>
</dbReference>
<dbReference type="InterPro" id="IPR036567">
    <property type="entry name" value="RHF-like"/>
</dbReference>
<reference evidence="1 2" key="1">
    <citation type="submission" date="2019-09" db="EMBL/GenBank/DDBJ databases">
        <title>Sulfurimonas gotlandica sp. nov., a chemoautotrophic and psychrotolerant epsilonproteobacterium isolated from a pelagic redoxcline, and an emended description of the genus Sulfurimonas.</title>
        <authorList>
            <person name="Wang S."/>
            <person name="Jiang L."/>
            <person name="Shao S."/>
        </authorList>
    </citation>
    <scope>NUCLEOTIDE SEQUENCE [LARGE SCALE GENOMIC DNA]</scope>
    <source>
        <strain evidence="1 2">GYSZ_1</strain>
    </source>
</reference>
<protein>
    <submittedName>
        <fullName evidence="1">Ribosome-associated translation inhibitor RaiA</fullName>
    </submittedName>
</protein>
<dbReference type="Proteomes" id="UP000326944">
    <property type="component" value="Chromosome"/>
</dbReference>
<evidence type="ECO:0000313" key="2">
    <source>
        <dbReference type="Proteomes" id="UP000326944"/>
    </source>
</evidence>
<dbReference type="KEGG" id="sulg:FJR48_09280"/>
<dbReference type="InterPro" id="IPR003489">
    <property type="entry name" value="RHF/RaiA"/>
</dbReference>
<dbReference type="SUPFAM" id="SSF69754">
    <property type="entry name" value="Ribosome binding protein Y (YfiA homologue)"/>
    <property type="match status" value="1"/>
</dbReference>
<proteinExistence type="predicted"/>
<dbReference type="EMBL" id="CP043617">
    <property type="protein sequence ID" value="QFR49907.1"/>
    <property type="molecule type" value="Genomic_DNA"/>
</dbReference>
<organism evidence="1 2">
    <name type="scientific">Sulfurimonas lithotrophica</name>
    <dbReference type="NCBI Taxonomy" id="2590022"/>
    <lineage>
        <taxon>Bacteria</taxon>
        <taxon>Pseudomonadati</taxon>
        <taxon>Campylobacterota</taxon>
        <taxon>Epsilonproteobacteria</taxon>
        <taxon>Campylobacterales</taxon>
        <taxon>Sulfurimonadaceae</taxon>
        <taxon>Sulfurimonas</taxon>
    </lineage>
</organism>